<organism evidence="2 3">
    <name type="scientific">Caulobacter rhizosphaerae</name>
    <dbReference type="NCBI Taxonomy" id="2010972"/>
    <lineage>
        <taxon>Bacteria</taxon>
        <taxon>Pseudomonadati</taxon>
        <taxon>Pseudomonadota</taxon>
        <taxon>Alphaproteobacteria</taxon>
        <taxon>Caulobacterales</taxon>
        <taxon>Caulobacteraceae</taxon>
        <taxon>Caulobacter</taxon>
    </lineage>
</organism>
<sequence>MKDMIEERLQDLERLVLKQGERIEALEEALASLRRVAGRDLLAKAKDPSESQAA</sequence>
<keyword evidence="1" id="KW-0175">Coiled coil</keyword>
<protein>
    <submittedName>
        <fullName evidence="2">Coiled-coil protein SlyX</fullName>
    </submittedName>
</protein>
<reference evidence="2 3" key="1">
    <citation type="submission" date="2023-07" db="EMBL/GenBank/DDBJ databases">
        <title>Sorghum-associated microbial communities from plants grown in Nebraska, USA.</title>
        <authorList>
            <person name="Schachtman D."/>
        </authorList>
    </citation>
    <scope>NUCLEOTIDE SEQUENCE [LARGE SCALE GENOMIC DNA]</scope>
    <source>
        <strain evidence="2 3">DS2154</strain>
    </source>
</reference>
<dbReference type="EMBL" id="JAVDRL010000005">
    <property type="protein sequence ID" value="MDR6531068.1"/>
    <property type="molecule type" value="Genomic_DNA"/>
</dbReference>
<feature type="coiled-coil region" evidence="1">
    <location>
        <begin position="2"/>
        <end position="36"/>
    </location>
</feature>
<dbReference type="Proteomes" id="UP001262754">
    <property type="component" value="Unassembled WGS sequence"/>
</dbReference>
<dbReference type="RefSeq" id="WP_156402193.1">
    <property type="nucleotide sequence ID" value="NZ_BMLD01000006.1"/>
</dbReference>
<comment type="caution">
    <text evidence="2">The sequence shown here is derived from an EMBL/GenBank/DDBJ whole genome shotgun (WGS) entry which is preliminary data.</text>
</comment>
<accession>A0ABU1MY13</accession>
<proteinExistence type="predicted"/>
<evidence type="ECO:0000313" key="3">
    <source>
        <dbReference type="Proteomes" id="UP001262754"/>
    </source>
</evidence>
<evidence type="ECO:0000313" key="2">
    <source>
        <dbReference type="EMBL" id="MDR6531068.1"/>
    </source>
</evidence>
<name>A0ABU1MY13_9CAUL</name>
<gene>
    <name evidence="2" type="ORF">J2800_001810</name>
</gene>
<keyword evidence="3" id="KW-1185">Reference proteome</keyword>
<evidence type="ECO:0000256" key="1">
    <source>
        <dbReference type="SAM" id="Coils"/>
    </source>
</evidence>